<keyword evidence="4 12" id="KW-0285">Flavoprotein</keyword>
<feature type="domain" description="DUS-like FMN-binding" evidence="15">
    <location>
        <begin position="14"/>
        <end position="316"/>
    </location>
</feature>
<comment type="catalytic activity">
    <reaction evidence="10">
        <text>a 5,6-dihydrouridine in tRNA + NADP(+) = a uridine in tRNA + NADPH + H(+)</text>
        <dbReference type="Rhea" id="RHEA:23624"/>
        <dbReference type="Rhea" id="RHEA-COMP:13339"/>
        <dbReference type="Rhea" id="RHEA-COMP:13887"/>
        <dbReference type="ChEBI" id="CHEBI:15378"/>
        <dbReference type="ChEBI" id="CHEBI:57783"/>
        <dbReference type="ChEBI" id="CHEBI:58349"/>
        <dbReference type="ChEBI" id="CHEBI:65315"/>
        <dbReference type="ChEBI" id="CHEBI:74443"/>
    </reaction>
</comment>
<dbReference type="EC" id="1.3.1.-" evidence="12"/>
<evidence type="ECO:0000256" key="14">
    <source>
        <dbReference type="PIRSR" id="PIRSR006621-2"/>
    </source>
</evidence>
<evidence type="ECO:0000256" key="9">
    <source>
        <dbReference type="ARBA" id="ARBA00023002"/>
    </source>
</evidence>
<evidence type="ECO:0000256" key="11">
    <source>
        <dbReference type="ARBA" id="ARBA00048802"/>
    </source>
</evidence>
<comment type="cofactor">
    <cofactor evidence="1 12 14">
        <name>FMN</name>
        <dbReference type="ChEBI" id="CHEBI:58210"/>
    </cofactor>
</comment>
<keyword evidence="14" id="KW-0547">Nucleotide-binding</keyword>
<evidence type="ECO:0000256" key="2">
    <source>
        <dbReference type="ARBA" id="ARBA00002790"/>
    </source>
</evidence>
<dbReference type="AlphaFoldDB" id="A0A2H0U990"/>
<feature type="binding site" evidence="14">
    <location>
        <begin position="237"/>
        <end position="238"/>
    </location>
    <ligand>
        <name>FMN</name>
        <dbReference type="ChEBI" id="CHEBI:58210"/>
    </ligand>
</feature>
<proteinExistence type="inferred from homology"/>
<dbReference type="Gene3D" id="3.20.20.70">
    <property type="entry name" value="Aldolase class I"/>
    <property type="match status" value="1"/>
</dbReference>
<dbReference type="GO" id="GO:0050660">
    <property type="term" value="F:flavin adenine dinucleotide binding"/>
    <property type="evidence" value="ECO:0007669"/>
    <property type="project" value="InterPro"/>
</dbReference>
<keyword evidence="9 12" id="KW-0560">Oxidoreductase</keyword>
<dbReference type="CDD" id="cd02801">
    <property type="entry name" value="DUS_like_FMN"/>
    <property type="match status" value="1"/>
</dbReference>
<evidence type="ECO:0000313" key="17">
    <source>
        <dbReference type="Proteomes" id="UP000230179"/>
    </source>
</evidence>
<dbReference type="Proteomes" id="UP000230179">
    <property type="component" value="Unassembled WGS sequence"/>
</dbReference>
<dbReference type="InterPro" id="IPR024036">
    <property type="entry name" value="tRNA-dHydroUridine_Synthase_C"/>
</dbReference>
<accession>A0A2H0U990</accession>
<evidence type="ECO:0000313" key="16">
    <source>
        <dbReference type="EMBL" id="PIR82952.1"/>
    </source>
</evidence>
<dbReference type="PIRSF" id="PIRSF006621">
    <property type="entry name" value="Dus"/>
    <property type="match status" value="1"/>
</dbReference>
<dbReference type="PANTHER" id="PTHR11082:SF25">
    <property type="entry name" value="DUS-LIKE FMN-BINDING DOMAIN-CONTAINING PROTEIN"/>
    <property type="match status" value="1"/>
</dbReference>
<comment type="catalytic activity">
    <reaction evidence="11">
        <text>a 5,6-dihydrouridine in tRNA + NAD(+) = a uridine in tRNA + NADH + H(+)</text>
        <dbReference type="Rhea" id="RHEA:54452"/>
        <dbReference type="Rhea" id="RHEA-COMP:13339"/>
        <dbReference type="Rhea" id="RHEA-COMP:13887"/>
        <dbReference type="ChEBI" id="CHEBI:15378"/>
        <dbReference type="ChEBI" id="CHEBI:57540"/>
        <dbReference type="ChEBI" id="CHEBI:57945"/>
        <dbReference type="ChEBI" id="CHEBI:65315"/>
        <dbReference type="ChEBI" id="CHEBI:74443"/>
    </reaction>
</comment>
<evidence type="ECO:0000256" key="1">
    <source>
        <dbReference type="ARBA" id="ARBA00001917"/>
    </source>
</evidence>
<dbReference type="PANTHER" id="PTHR11082">
    <property type="entry name" value="TRNA-DIHYDROURIDINE SYNTHASE"/>
    <property type="match status" value="1"/>
</dbReference>
<keyword evidence="6 12" id="KW-0819">tRNA processing</keyword>
<evidence type="ECO:0000256" key="6">
    <source>
        <dbReference type="ARBA" id="ARBA00022694"/>
    </source>
</evidence>
<comment type="caution">
    <text evidence="16">The sequence shown here is derived from an EMBL/GenBank/DDBJ whole genome shotgun (WGS) entry which is preliminary data.</text>
</comment>
<keyword evidence="3" id="KW-0820">tRNA-binding</keyword>
<dbReference type="GO" id="GO:0017150">
    <property type="term" value="F:tRNA dihydrouridine synthase activity"/>
    <property type="evidence" value="ECO:0007669"/>
    <property type="project" value="InterPro"/>
</dbReference>
<dbReference type="InterPro" id="IPR001269">
    <property type="entry name" value="DUS_fam"/>
</dbReference>
<dbReference type="GO" id="GO:0000049">
    <property type="term" value="F:tRNA binding"/>
    <property type="evidence" value="ECO:0007669"/>
    <property type="project" value="UniProtKB-KW"/>
</dbReference>
<feature type="binding site" evidence="14">
    <location>
        <position position="177"/>
    </location>
    <ligand>
        <name>FMN</name>
        <dbReference type="ChEBI" id="CHEBI:58210"/>
    </ligand>
</feature>
<keyword evidence="5 12" id="KW-0288">FMN</keyword>
<keyword evidence="7" id="KW-0521">NADP</keyword>
<comment type="function">
    <text evidence="2 12">Catalyzes the synthesis of 5,6-dihydrouridine (D), a modified base found in the D-loop of most tRNAs, via the reduction of the C5-C6 double bond in target uridines.</text>
</comment>
<name>A0A2H0U990_9BACT</name>
<feature type="binding site" evidence="14">
    <location>
        <position position="149"/>
    </location>
    <ligand>
        <name>FMN</name>
        <dbReference type="ChEBI" id="CHEBI:58210"/>
    </ligand>
</feature>
<dbReference type="InterPro" id="IPR013785">
    <property type="entry name" value="Aldolase_TIM"/>
</dbReference>
<evidence type="ECO:0000256" key="10">
    <source>
        <dbReference type="ARBA" id="ARBA00048205"/>
    </source>
</evidence>
<dbReference type="SUPFAM" id="SSF51395">
    <property type="entry name" value="FMN-linked oxidoreductases"/>
    <property type="match status" value="1"/>
</dbReference>
<evidence type="ECO:0000256" key="13">
    <source>
        <dbReference type="PIRSR" id="PIRSR006621-1"/>
    </source>
</evidence>
<evidence type="ECO:0000256" key="4">
    <source>
        <dbReference type="ARBA" id="ARBA00022630"/>
    </source>
</evidence>
<protein>
    <recommendedName>
        <fullName evidence="12">tRNA-dihydrouridine synthase</fullName>
        <ecNumber evidence="12">1.3.1.-</ecNumber>
    </recommendedName>
</protein>
<organism evidence="16 17">
    <name type="scientific">Candidatus Kaiserbacteria bacterium CG10_big_fil_rev_8_21_14_0_10_56_12</name>
    <dbReference type="NCBI Taxonomy" id="1974611"/>
    <lineage>
        <taxon>Bacteria</taxon>
        <taxon>Candidatus Kaiseribacteriota</taxon>
    </lineage>
</organism>
<dbReference type="Gene3D" id="1.10.1200.80">
    <property type="entry name" value="Putative flavin oxidoreducatase, domain 2"/>
    <property type="match status" value="1"/>
</dbReference>
<feature type="active site" description="Proton donor" evidence="13">
    <location>
        <position position="110"/>
    </location>
</feature>
<evidence type="ECO:0000256" key="3">
    <source>
        <dbReference type="ARBA" id="ARBA00022555"/>
    </source>
</evidence>
<evidence type="ECO:0000259" key="15">
    <source>
        <dbReference type="Pfam" id="PF01207"/>
    </source>
</evidence>
<sequence length="329" mass="36408">MSFWNTLQKPFFVMAPLADVTDVAFRLLVARCGASDVYWTEFVSADGLYHTREVKKIPDAENPLMRDLLIGSGQRPIVAQIFSSKPDMIAYAAHLVEQLGFDGVDLNMGCPDSSVEKQGAGAALIKTPERAIELITSAQAATRLPVSVKTRVGYSKEILDEWLPALLSARPAAITLHLRTRKEMSLVPARWELMQRAVEIRDRIDARVLLIGNGDVLDLADARAKIEESGCDGAMIGRGMFGNPWIFAGRTSEETPFDDKLDALLSLARDFEALTPPKHFAILKKHIKAFVTGFDGAAELRARLTEANSAEELESIVRAYHIDSTRRRE</sequence>
<reference evidence="17" key="1">
    <citation type="submission" date="2017-09" db="EMBL/GenBank/DDBJ databases">
        <title>Depth-based differentiation of microbial function through sediment-hosted aquifers and enrichment of novel symbionts in the deep terrestrial subsurface.</title>
        <authorList>
            <person name="Probst A.J."/>
            <person name="Ladd B."/>
            <person name="Jarett J.K."/>
            <person name="Geller-Mcgrath D.E."/>
            <person name="Sieber C.M.K."/>
            <person name="Emerson J.B."/>
            <person name="Anantharaman K."/>
            <person name="Thomas B.C."/>
            <person name="Malmstrom R."/>
            <person name="Stieglmeier M."/>
            <person name="Klingl A."/>
            <person name="Woyke T."/>
            <person name="Ryan C.M."/>
            <person name="Banfield J.F."/>
        </authorList>
    </citation>
    <scope>NUCLEOTIDE SEQUENCE [LARGE SCALE GENOMIC DNA]</scope>
</reference>
<comment type="similarity">
    <text evidence="12">Belongs to the dus family.</text>
</comment>
<evidence type="ECO:0000256" key="12">
    <source>
        <dbReference type="PIRNR" id="PIRNR006621"/>
    </source>
</evidence>
<dbReference type="EMBL" id="PFBL01000023">
    <property type="protein sequence ID" value="PIR82952.1"/>
    <property type="molecule type" value="Genomic_DNA"/>
</dbReference>
<evidence type="ECO:0000256" key="7">
    <source>
        <dbReference type="ARBA" id="ARBA00022857"/>
    </source>
</evidence>
<dbReference type="InterPro" id="IPR018517">
    <property type="entry name" value="tRNA_hU_synthase_CS"/>
</dbReference>
<evidence type="ECO:0000256" key="5">
    <source>
        <dbReference type="ARBA" id="ARBA00022643"/>
    </source>
</evidence>
<dbReference type="InterPro" id="IPR035587">
    <property type="entry name" value="DUS-like_FMN-bd"/>
</dbReference>
<gene>
    <name evidence="16" type="ORF">COU19_03000</name>
</gene>
<dbReference type="Pfam" id="PF01207">
    <property type="entry name" value="Dus"/>
    <property type="match status" value="1"/>
</dbReference>
<feature type="binding site" evidence="14">
    <location>
        <position position="80"/>
    </location>
    <ligand>
        <name>FMN</name>
        <dbReference type="ChEBI" id="CHEBI:58210"/>
    </ligand>
</feature>
<evidence type="ECO:0000256" key="8">
    <source>
        <dbReference type="ARBA" id="ARBA00022884"/>
    </source>
</evidence>
<keyword evidence="8" id="KW-0694">RNA-binding</keyword>
<dbReference type="PROSITE" id="PS01136">
    <property type="entry name" value="UPF0034"/>
    <property type="match status" value="1"/>
</dbReference>